<reference evidence="1" key="1">
    <citation type="submission" date="2020-04" db="EMBL/GenBank/DDBJ databases">
        <authorList>
            <person name="Chiriac C."/>
            <person name="Salcher M."/>
            <person name="Ghai R."/>
            <person name="Kavagutti S V."/>
        </authorList>
    </citation>
    <scope>NUCLEOTIDE SEQUENCE</scope>
</reference>
<protein>
    <submittedName>
        <fullName evidence="1">Uncharacterized protein</fullName>
    </submittedName>
</protein>
<organism evidence="1">
    <name type="scientific">uncultured Caudovirales phage</name>
    <dbReference type="NCBI Taxonomy" id="2100421"/>
    <lineage>
        <taxon>Viruses</taxon>
        <taxon>Duplodnaviria</taxon>
        <taxon>Heunggongvirae</taxon>
        <taxon>Uroviricota</taxon>
        <taxon>Caudoviricetes</taxon>
        <taxon>Peduoviridae</taxon>
        <taxon>Maltschvirus</taxon>
        <taxon>Maltschvirus maltsch</taxon>
    </lineage>
</organism>
<proteinExistence type="predicted"/>
<dbReference type="EMBL" id="LR796670">
    <property type="protein sequence ID" value="CAB4159423.1"/>
    <property type="molecule type" value="Genomic_DNA"/>
</dbReference>
<name>A0A6J5NKM0_9CAUD</name>
<sequence length="89" mass="10743">MEREYIALITGPDCYVEGGKAFEKFEITQEDIDFFFEERDLLEIPTISGAIEYYKEEYSAEWEQKFCKVQWLTVSEFNELFNEAERFIR</sequence>
<evidence type="ECO:0000313" key="1">
    <source>
        <dbReference type="EMBL" id="CAB4159423.1"/>
    </source>
</evidence>
<gene>
    <name evidence="1" type="ORF">UFOVP699_159</name>
</gene>
<accession>A0A6J5NKM0</accession>